<dbReference type="EMBL" id="JSUQ01000001">
    <property type="protein sequence ID" value="KHQ55109.1"/>
    <property type="molecule type" value="Genomic_DNA"/>
</dbReference>
<dbReference type="RefSeq" id="WP_043136115.1">
    <property type="nucleotide sequence ID" value="NZ_JSUQ01000001.1"/>
</dbReference>
<accession>A0A0B3SXF9</accession>
<keyword evidence="2" id="KW-1185">Reference proteome</keyword>
<organism evidence="1 2">
    <name type="scientific">Mameliella alba</name>
    <dbReference type="NCBI Taxonomy" id="561184"/>
    <lineage>
        <taxon>Bacteria</taxon>
        <taxon>Pseudomonadati</taxon>
        <taxon>Pseudomonadota</taxon>
        <taxon>Alphaproteobacteria</taxon>
        <taxon>Rhodobacterales</taxon>
        <taxon>Roseobacteraceae</taxon>
        <taxon>Mameliella</taxon>
    </lineage>
</organism>
<name>A0A0B3SXF9_9RHOB</name>
<evidence type="ECO:0000313" key="1">
    <source>
        <dbReference type="EMBL" id="KHQ55109.1"/>
    </source>
</evidence>
<dbReference type="AlphaFoldDB" id="A0A0B3SXF9"/>
<evidence type="ECO:0000313" key="2">
    <source>
        <dbReference type="Proteomes" id="UP000030960"/>
    </source>
</evidence>
<sequence length="61" mass="6351">MFGAKAICDGRIALLSAVQPFPMTDVTIRPGSIAAGNEPGLNMAMLAERSDCHACAASWQS</sequence>
<comment type="caution">
    <text evidence="1">The sequence shown here is derived from an EMBL/GenBank/DDBJ whole genome shotgun (WGS) entry which is preliminary data.</text>
</comment>
<dbReference type="Proteomes" id="UP000030960">
    <property type="component" value="Unassembled WGS sequence"/>
</dbReference>
<proteinExistence type="predicted"/>
<gene>
    <name evidence="1" type="ORF">OA50_00145</name>
</gene>
<protein>
    <submittedName>
        <fullName evidence="1">Uncharacterized protein</fullName>
    </submittedName>
</protein>
<reference evidence="1 2" key="1">
    <citation type="submission" date="2014-10" db="EMBL/GenBank/DDBJ databases">
        <title>Genome sequence of Ponticoccus sp. strain UMTAT08 isolated from clonal culture of toxic dinoflagellate Alexandrium tamiyavanichii.</title>
        <authorList>
            <person name="Gan H.Y."/>
            <person name="Muhd D.-D."/>
            <person name="Mohd Noor M.E."/>
            <person name="Yeong Y.S."/>
            <person name="Usup G."/>
        </authorList>
    </citation>
    <scope>NUCLEOTIDE SEQUENCE [LARGE SCALE GENOMIC DNA]</scope>
    <source>
        <strain evidence="1 2">UMTAT08</strain>
    </source>
</reference>